<dbReference type="EMBL" id="LT554386">
    <property type="protein sequence ID" value="SAM04466.1"/>
    <property type="molecule type" value="Genomic_DNA"/>
</dbReference>
<evidence type="ECO:0000313" key="1">
    <source>
        <dbReference type="EMBL" id="SAM04466.1"/>
    </source>
</evidence>
<accession>A0A163JS29</accession>
<reference evidence="1" key="1">
    <citation type="submission" date="2016-04" db="EMBL/GenBank/DDBJ databases">
        <authorList>
            <person name="Evans L.H."/>
            <person name="Alamgir A."/>
            <person name="Owens N."/>
            <person name="Weber N.D."/>
            <person name="Virtaneva K."/>
            <person name="Barbian K."/>
            <person name="Babar A."/>
            <person name="Rosenke K."/>
        </authorList>
    </citation>
    <scope>NUCLEOTIDE SEQUENCE [LARGE SCALE GENOMIC DNA]</scope>
    <source>
        <strain evidence="1">CBS 101.48</strain>
    </source>
</reference>
<proteinExistence type="predicted"/>
<sequence>MYGRSFYLVPEFLPILCPRLREIAVTGYNDDFLKNLGNCRQLRTLDLDDMFLDSSYDGLASLRNCPLDSFSMDSNMWKASNNIRDLQQLTRLSTLDITTMDEETNELVEQLLFTSPQPSNNIAFPRLKTLRIFCQFDEGMSTHALVHILATYSKLRELYTRVYGLSIIQGHVFPHLRSLTLIDEGPSSKEAIHSWIKACPGLIKFSYVSDRDSDDEDENLDHDTSDLHRIRSGGLL</sequence>
<dbReference type="InterPro" id="IPR032675">
    <property type="entry name" value="LRR_dom_sf"/>
</dbReference>
<dbReference type="SUPFAM" id="SSF52047">
    <property type="entry name" value="RNI-like"/>
    <property type="match status" value="1"/>
</dbReference>
<protein>
    <recommendedName>
        <fullName evidence="3">F-box domain-containing protein</fullName>
    </recommendedName>
</protein>
<dbReference type="AlphaFoldDB" id="A0A163JS29"/>
<keyword evidence="2" id="KW-1185">Reference proteome</keyword>
<dbReference type="InParanoid" id="A0A163JS29"/>
<name>A0A163JS29_ABSGL</name>
<gene>
    <name evidence="1" type="primary">ABSGL_10330.1 scaffold 11921</name>
</gene>
<evidence type="ECO:0000313" key="2">
    <source>
        <dbReference type="Proteomes" id="UP000078561"/>
    </source>
</evidence>
<organism evidence="1">
    <name type="scientific">Absidia glauca</name>
    <name type="common">Pin mould</name>
    <dbReference type="NCBI Taxonomy" id="4829"/>
    <lineage>
        <taxon>Eukaryota</taxon>
        <taxon>Fungi</taxon>
        <taxon>Fungi incertae sedis</taxon>
        <taxon>Mucoromycota</taxon>
        <taxon>Mucoromycotina</taxon>
        <taxon>Mucoromycetes</taxon>
        <taxon>Mucorales</taxon>
        <taxon>Cunninghamellaceae</taxon>
        <taxon>Absidia</taxon>
    </lineage>
</organism>
<dbReference type="Proteomes" id="UP000078561">
    <property type="component" value="Unassembled WGS sequence"/>
</dbReference>
<evidence type="ECO:0008006" key="3">
    <source>
        <dbReference type="Google" id="ProtNLM"/>
    </source>
</evidence>
<dbReference type="Gene3D" id="3.80.10.10">
    <property type="entry name" value="Ribonuclease Inhibitor"/>
    <property type="match status" value="1"/>
</dbReference>